<dbReference type="CDD" id="cd03019">
    <property type="entry name" value="DsbA_DsbA"/>
    <property type="match status" value="1"/>
</dbReference>
<protein>
    <recommendedName>
        <fullName evidence="2">Thiol:disulfide interchange protein DsbA</fullName>
    </recommendedName>
</protein>
<dbReference type="InterPro" id="IPR036249">
    <property type="entry name" value="Thioredoxin-like_sf"/>
</dbReference>
<organism evidence="7">
    <name type="scientific">hydrothermal vent metagenome</name>
    <dbReference type="NCBI Taxonomy" id="652676"/>
    <lineage>
        <taxon>unclassified sequences</taxon>
        <taxon>metagenomes</taxon>
        <taxon>ecological metagenomes</taxon>
    </lineage>
</organism>
<dbReference type="InterPro" id="IPR050824">
    <property type="entry name" value="Thiol_disulfide_DsbA"/>
</dbReference>
<dbReference type="SUPFAM" id="SSF52833">
    <property type="entry name" value="Thioredoxin-like"/>
    <property type="match status" value="1"/>
</dbReference>
<keyword evidence="4" id="KW-1015">Disulfide bond</keyword>
<dbReference type="PANTHER" id="PTHR35891:SF2">
    <property type="entry name" value="THIOL:DISULFIDE INTERCHANGE PROTEIN DSBA"/>
    <property type="match status" value="1"/>
</dbReference>
<keyword evidence="3" id="KW-0732">Signal</keyword>
<name>A0A3B0ZSM1_9ZZZZ</name>
<evidence type="ECO:0000256" key="1">
    <source>
        <dbReference type="ARBA" id="ARBA00005791"/>
    </source>
</evidence>
<dbReference type="Pfam" id="PF01323">
    <property type="entry name" value="DSBA"/>
    <property type="match status" value="1"/>
</dbReference>
<proteinExistence type="inferred from homology"/>
<gene>
    <name evidence="7" type="ORF">MNBD_GAMMA17-23</name>
</gene>
<dbReference type="InterPro" id="IPR023205">
    <property type="entry name" value="DsbA/DsbL"/>
</dbReference>
<evidence type="ECO:0000256" key="3">
    <source>
        <dbReference type="ARBA" id="ARBA00022729"/>
    </source>
</evidence>
<dbReference type="InterPro" id="IPR001853">
    <property type="entry name" value="DSBA-like_thioredoxin_dom"/>
</dbReference>
<accession>A0A3B0ZSM1</accession>
<evidence type="ECO:0000256" key="5">
    <source>
        <dbReference type="ARBA" id="ARBA00023284"/>
    </source>
</evidence>
<reference evidence="7" key="1">
    <citation type="submission" date="2018-06" db="EMBL/GenBank/DDBJ databases">
        <authorList>
            <person name="Zhirakovskaya E."/>
        </authorList>
    </citation>
    <scope>NUCLEOTIDE SEQUENCE</scope>
</reference>
<dbReference type="Gene3D" id="3.40.30.10">
    <property type="entry name" value="Glutaredoxin"/>
    <property type="match status" value="1"/>
</dbReference>
<evidence type="ECO:0000256" key="4">
    <source>
        <dbReference type="ARBA" id="ARBA00023157"/>
    </source>
</evidence>
<feature type="domain" description="DSBA-like thioredoxin" evidence="6">
    <location>
        <begin position="66"/>
        <end position="187"/>
    </location>
</feature>
<dbReference type="PANTHER" id="PTHR35891">
    <property type="entry name" value="THIOL:DISULFIDE INTERCHANGE PROTEIN DSBA"/>
    <property type="match status" value="1"/>
</dbReference>
<dbReference type="AlphaFoldDB" id="A0A3B0ZSM1"/>
<keyword evidence="5" id="KW-0676">Redox-active center</keyword>
<comment type="similarity">
    <text evidence="1">Belongs to the thioredoxin family. DsbA subfamily.</text>
</comment>
<dbReference type="EMBL" id="UOFQ01000190">
    <property type="protein sequence ID" value="VAW90442.1"/>
    <property type="molecule type" value="Genomic_DNA"/>
</dbReference>
<dbReference type="GO" id="GO:0016491">
    <property type="term" value="F:oxidoreductase activity"/>
    <property type="evidence" value="ECO:0007669"/>
    <property type="project" value="InterPro"/>
</dbReference>
<sequence length="216" mass="24304">MKRLTTTVLSLFFVAITAQVTAAPSQQLFQKDLHYKEIDGAISSYQGDKVEVLELLWYGCQTCYVIQGDLENWVAGVGKAINYRRMPAVVEDNMMLLARAFYAAEVLGVMSKIDKPLFSAIHESRRQLLTEAAVAEFFVEQGVAEKDFTRALHSAYVNGKIRRSRIMSQRYGIQGAPSIIVDSKYLVDPSLVRSPEEFIDVVDFLVNKVRTTVRGK</sequence>
<evidence type="ECO:0000313" key="7">
    <source>
        <dbReference type="EMBL" id="VAW90442.1"/>
    </source>
</evidence>
<dbReference type="PIRSF" id="PIRSF001488">
    <property type="entry name" value="Tdi_protein"/>
    <property type="match status" value="1"/>
</dbReference>
<evidence type="ECO:0000256" key="2">
    <source>
        <dbReference type="ARBA" id="ARBA00013831"/>
    </source>
</evidence>
<evidence type="ECO:0000259" key="6">
    <source>
        <dbReference type="Pfam" id="PF01323"/>
    </source>
</evidence>